<dbReference type="GeneID" id="28835379"/>
<sequence length="95" mass="9947">MIGVPVRRSSMATQQADRLGAISHGMGGGGLPGFERVDEVPAQRSMADSSFTAQSTLKRNAAGSTYCGGILADDMGFGINQRIESRLTSVTGLDR</sequence>
<evidence type="ECO:0000313" key="2">
    <source>
        <dbReference type="Proteomes" id="UP000091956"/>
    </source>
</evidence>
<name>A0A1B8GVK2_9PEZI</name>
<protein>
    <submittedName>
        <fullName evidence="1">Uncharacterized protein</fullName>
    </submittedName>
</protein>
<gene>
    <name evidence="1" type="ORF">VE01_01993</name>
</gene>
<reference evidence="2" key="2">
    <citation type="journal article" date="2018" name="Nat. Commun.">
        <title>Extreme sensitivity to ultraviolet light in the fungal pathogen causing white-nose syndrome of bats.</title>
        <authorList>
            <person name="Palmer J.M."/>
            <person name="Drees K.P."/>
            <person name="Foster J.T."/>
            <person name="Lindner D.L."/>
        </authorList>
    </citation>
    <scope>NUCLEOTIDE SEQUENCE [LARGE SCALE GENOMIC DNA]</scope>
    <source>
        <strain evidence="2">UAMH 10579</strain>
    </source>
</reference>
<dbReference type="AlphaFoldDB" id="A0A1B8GVK2"/>
<reference evidence="1 2" key="1">
    <citation type="submission" date="2016-03" db="EMBL/GenBank/DDBJ databases">
        <title>Comparative genomics of Pseudogymnoascus destructans, the fungus causing white-nose syndrome of bats.</title>
        <authorList>
            <person name="Palmer J.M."/>
            <person name="Drees K.P."/>
            <person name="Foster J.T."/>
            <person name="Lindner D.L."/>
        </authorList>
    </citation>
    <scope>NUCLEOTIDE SEQUENCE [LARGE SCALE GENOMIC DNA]</scope>
    <source>
        <strain evidence="1 2">UAMH 10579</strain>
    </source>
</reference>
<dbReference type="RefSeq" id="XP_018133597.2">
    <property type="nucleotide sequence ID" value="XM_018271507.2"/>
</dbReference>
<dbReference type="Proteomes" id="UP000091956">
    <property type="component" value="Unassembled WGS sequence"/>
</dbReference>
<dbReference type="EMBL" id="KV460211">
    <property type="protein sequence ID" value="OBT99864.2"/>
    <property type="molecule type" value="Genomic_DNA"/>
</dbReference>
<evidence type="ECO:0000313" key="1">
    <source>
        <dbReference type="EMBL" id="OBT99864.2"/>
    </source>
</evidence>
<keyword evidence="2" id="KW-1185">Reference proteome</keyword>
<proteinExistence type="predicted"/>
<organism evidence="1 2">
    <name type="scientific">Pseudogymnoascus verrucosus</name>
    <dbReference type="NCBI Taxonomy" id="342668"/>
    <lineage>
        <taxon>Eukaryota</taxon>
        <taxon>Fungi</taxon>
        <taxon>Dikarya</taxon>
        <taxon>Ascomycota</taxon>
        <taxon>Pezizomycotina</taxon>
        <taxon>Leotiomycetes</taxon>
        <taxon>Thelebolales</taxon>
        <taxon>Thelebolaceae</taxon>
        <taxon>Pseudogymnoascus</taxon>
    </lineage>
</organism>
<accession>A0A1B8GVK2</accession>